<name>A0A914EFD5_9BILA</name>
<protein>
    <submittedName>
        <fullName evidence="2">Uncharacterized protein</fullName>
    </submittedName>
</protein>
<evidence type="ECO:0000313" key="2">
    <source>
        <dbReference type="WBParaSite" id="ACRNAN_scaffold7697.g12168.t1"/>
    </source>
</evidence>
<evidence type="ECO:0000313" key="1">
    <source>
        <dbReference type="Proteomes" id="UP000887540"/>
    </source>
</evidence>
<reference evidence="2" key="1">
    <citation type="submission" date="2022-11" db="UniProtKB">
        <authorList>
            <consortium name="WormBaseParasite"/>
        </authorList>
    </citation>
    <scope>IDENTIFICATION</scope>
</reference>
<dbReference type="Proteomes" id="UP000887540">
    <property type="component" value="Unplaced"/>
</dbReference>
<dbReference type="AlphaFoldDB" id="A0A914EFD5"/>
<dbReference type="WBParaSite" id="ACRNAN_scaffold7697.g12168.t1">
    <property type="protein sequence ID" value="ACRNAN_scaffold7697.g12168.t1"/>
    <property type="gene ID" value="ACRNAN_scaffold7697.g12168"/>
</dbReference>
<proteinExistence type="predicted"/>
<accession>A0A914EFD5</accession>
<organism evidence="1 2">
    <name type="scientific">Acrobeloides nanus</name>
    <dbReference type="NCBI Taxonomy" id="290746"/>
    <lineage>
        <taxon>Eukaryota</taxon>
        <taxon>Metazoa</taxon>
        <taxon>Ecdysozoa</taxon>
        <taxon>Nematoda</taxon>
        <taxon>Chromadorea</taxon>
        <taxon>Rhabditida</taxon>
        <taxon>Tylenchina</taxon>
        <taxon>Cephalobomorpha</taxon>
        <taxon>Cephaloboidea</taxon>
        <taxon>Cephalobidae</taxon>
        <taxon>Acrobeloides</taxon>
    </lineage>
</organism>
<sequence length="81" mass="9047">MRNRIVKIEKNDKEFKIVERVGLSGAVSYMFGCCPKDTTADIDTAQILIASGMYMKVEAISCQGCEWISKEETSKCFARAT</sequence>
<keyword evidence="1" id="KW-1185">Reference proteome</keyword>